<evidence type="ECO:0000313" key="2">
    <source>
        <dbReference type="Proteomes" id="UP000427769"/>
    </source>
</evidence>
<protein>
    <submittedName>
        <fullName evidence="1">Uncharacterized protein</fullName>
    </submittedName>
</protein>
<accession>A0A5K7Z3D7</accession>
<gene>
    <name evidence="1" type="ORF">DSCW_36830</name>
</gene>
<name>A0A5K7Z3D7_9BACT</name>
<organism evidence="1 2">
    <name type="scientific">Desulfosarcina widdelii</name>
    <dbReference type="NCBI Taxonomy" id="947919"/>
    <lineage>
        <taxon>Bacteria</taxon>
        <taxon>Pseudomonadati</taxon>
        <taxon>Thermodesulfobacteriota</taxon>
        <taxon>Desulfobacteria</taxon>
        <taxon>Desulfobacterales</taxon>
        <taxon>Desulfosarcinaceae</taxon>
        <taxon>Desulfosarcina</taxon>
    </lineage>
</organism>
<evidence type="ECO:0000313" key="1">
    <source>
        <dbReference type="EMBL" id="BBO76266.1"/>
    </source>
</evidence>
<sequence>MCNNDESTMGAFSVHNAAGIGGMGAALYMPGVRMGDGYRLNDNGQVLGAKMGGKTKKSVSV</sequence>
<dbReference type="EMBL" id="AP021875">
    <property type="protein sequence ID" value="BBO76266.1"/>
    <property type="molecule type" value="Genomic_DNA"/>
</dbReference>
<dbReference type="RefSeq" id="WP_155305112.1">
    <property type="nucleotide sequence ID" value="NZ_AP021875.1"/>
</dbReference>
<dbReference type="AlphaFoldDB" id="A0A5K7Z3D7"/>
<reference evidence="1 2" key="1">
    <citation type="submission" date="2019-11" db="EMBL/GenBank/DDBJ databases">
        <title>Comparative genomics of hydrocarbon-degrading Desulfosarcina strains.</title>
        <authorList>
            <person name="Watanabe M."/>
            <person name="Kojima H."/>
            <person name="Fukui M."/>
        </authorList>
    </citation>
    <scope>NUCLEOTIDE SEQUENCE [LARGE SCALE GENOMIC DNA]</scope>
    <source>
        <strain evidence="1 2">PP31</strain>
    </source>
</reference>
<dbReference type="Proteomes" id="UP000427769">
    <property type="component" value="Chromosome"/>
</dbReference>
<dbReference type="KEGG" id="dwd:DSCW_36830"/>
<keyword evidence="2" id="KW-1185">Reference proteome</keyword>
<proteinExistence type="predicted"/>